<keyword evidence="1" id="KW-0808">Transferase</keyword>
<sequence>MEVLTLMLNRRVCNSDRFTFHWYFSKLNIINLCFADDLFLFAHGDVDSAHVIMDSLEEFKDASGGLDWKNKSLYFAGRAQLIRSVLGSMHLYWASVFILPSSLMLELEQVMRGFLWCQGDMKKGKAKVAWDVVCLPKR</sequence>
<dbReference type="EMBL" id="BKCJ011311264">
    <property type="protein sequence ID" value="GFD18995.1"/>
    <property type="molecule type" value="Genomic_DNA"/>
</dbReference>
<evidence type="ECO:0000313" key="1">
    <source>
        <dbReference type="EMBL" id="GFD18995.1"/>
    </source>
</evidence>
<reference evidence="1" key="1">
    <citation type="journal article" date="2019" name="Sci. Rep.">
        <title>Draft genome of Tanacetum cinerariifolium, the natural source of mosquito coil.</title>
        <authorList>
            <person name="Yamashiro T."/>
            <person name="Shiraishi A."/>
            <person name="Satake H."/>
            <person name="Nakayama K."/>
        </authorList>
    </citation>
    <scope>NUCLEOTIDE SEQUENCE</scope>
</reference>
<keyword evidence="1" id="KW-0548">Nucleotidyltransferase</keyword>
<comment type="caution">
    <text evidence="1">The sequence shown here is derived from an EMBL/GenBank/DDBJ whole genome shotgun (WGS) entry which is preliminary data.</text>
</comment>
<dbReference type="GO" id="GO:0003964">
    <property type="term" value="F:RNA-directed DNA polymerase activity"/>
    <property type="evidence" value="ECO:0007669"/>
    <property type="project" value="UniProtKB-KW"/>
</dbReference>
<proteinExistence type="predicted"/>
<accession>A0A699U700</accession>
<dbReference type="AlphaFoldDB" id="A0A699U700"/>
<organism evidence="1">
    <name type="scientific">Tanacetum cinerariifolium</name>
    <name type="common">Dalmatian daisy</name>
    <name type="synonym">Chrysanthemum cinerariifolium</name>
    <dbReference type="NCBI Taxonomy" id="118510"/>
    <lineage>
        <taxon>Eukaryota</taxon>
        <taxon>Viridiplantae</taxon>
        <taxon>Streptophyta</taxon>
        <taxon>Embryophyta</taxon>
        <taxon>Tracheophyta</taxon>
        <taxon>Spermatophyta</taxon>
        <taxon>Magnoliopsida</taxon>
        <taxon>eudicotyledons</taxon>
        <taxon>Gunneridae</taxon>
        <taxon>Pentapetalae</taxon>
        <taxon>asterids</taxon>
        <taxon>campanulids</taxon>
        <taxon>Asterales</taxon>
        <taxon>Asteraceae</taxon>
        <taxon>Asteroideae</taxon>
        <taxon>Anthemideae</taxon>
        <taxon>Anthemidinae</taxon>
        <taxon>Tanacetum</taxon>
    </lineage>
</organism>
<gene>
    <name evidence="1" type="ORF">Tci_890964</name>
</gene>
<protein>
    <submittedName>
        <fullName evidence="1">Reverse transcriptase domain, reverse transcriptase zinc-binding domain protein</fullName>
    </submittedName>
</protein>
<dbReference type="PANTHER" id="PTHR33116:SF78">
    <property type="entry name" value="OS12G0587133 PROTEIN"/>
    <property type="match status" value="1"/>
</dbReference>
<dbReference type="PANTHER" id="PTHR33116">
    <property type="entry name" value="REVERSE TRANSCRIPTASE ZINC-BINDING DOMAIN-CONTAINING PROTEIN-RELATED-RELATED"/>
    <property type="match status" value="1"/>
</dbReference>
<name>A0A699U700_TANCI</name>
<keyword evidence="1" id="KW-0695">RNA-directed DNA polymerase</keyword>